<reference evidence="1" key="1">
    <citation type="journal article" date="2023" name="G3 (Bethesda)">
        <title>A reference genome for the long-term kleptoplast-retaining sea slug Elysia crispata morphotype clarki.</title>
        <authorList>
            <person name="Eastman K.E."/>
            <person name="Pendleton A.L."/>
            <person name="Shaikh M.A."/>
            <person name="Suttiyut T."/>
            <person name="Ogas R."/>
            <person name="Tomko P."/>
            <person name="Gavelis G."/>
            <person name="Widhalm J.R."/>
            <person name="Wisecaver J.H."/>
        </authorList>
    </citation>
    <scope>NUCLEOTIDE SEQUENCE</scope>
    <source>
        <strain evidence="1">ECLA1</strain>
    </source>
</reference>
<organism evidence="1 2">
    <name type="scientific">Elysia crispata</name>
    <name type="common">lettuce slug</name>
    <dbReference type="NCBI Taxonomy" id="231223"/>
    <lineage>
        <taxon>Eukaryota</taxon>
        <taxon>Metazoa</taxon>
        <taxon>Spiralia</taxon>
        <taxon>Lophotrochozoa</taxon>
        <taxon>Mollusca</taxon>
        <taxon>Gastropoda</taxon>
        <taxon>Heterobranchia</taxon>
        <taxon>Euthyneura</taxon>
        <taxon>Panpulmonata</taxon>
        <taxon>Sacoglossa</taxon>
        <taxon>Placobranchoidea</taxon>
        <taxon>Plakobranchidae</taxon>
        <taxon>Elysia</taxon>
    </lineage>
</organism>
<accession>A0AAE0ZG10</accession>
<dbReference type="AlphaFoldDB" id="A0AAE0ZG10"/>
<name>A0AAE0ZG10_9GAST</name>
<dbReference type="Proteomes" id="UP001283361">
    <property type="component" value="Unassembled WGS sequence"/>
</dbReference>
<comment type="caution">
    <text evidence="1">The sequence shown here is derived from an EMBL/GenBank/DDBJ whole genome shotgun (WGS) entry which is preliminary data.</text>
</comment>
<proteinExistence type="predicted"/>
<evidence type="ECO:0000313" key="2">
    <source>
        <dbReference type="Proteomes" id="UP001283361"/>
    </source>
</evidence>
<keyword evidence="2" id="KW-1185">Reference proteome</keyword>
<dbReference type="EMBL" id="JAWDGP010004021">
    <property type="protein sequence ID" value="KAK3768724.1"/>
    <property type="molecule type" value="Genomic_DNA"/>
</dbReference>
<protein>
    <submittedName>
        <fullName evidence="1">Uncharacterized protein</fullName>
    </submittedName>
</protein>
<gene>
    <name evidence="1" type="ORF">RRG08_025968</name>
</gene>
<sequence length="282" mass="30404">MALLRLVLIANIRGHGVSGDLRGEFFNSCRVLSRPAQHIVIMAPGSGQKIRTGGQSSPLHGVTTVATGKTNDPQQARANQWVDIEQNPLEARTPQTPKPQCFGAPDAGTFRGFVDNESVSAVHGSGYDRDVSSAMGSLYLTESPLDGAAGQLLPPGVSTLSSLSQRSSHRSGHVTSGARGGDVYVKACYSADRDMWRVEIVFYYRFENITKRTEIAKWISTGTVREAMDLIRNIPVSVKSFMGKMCSRQNNTCTETPISPESKHGEGHSSYAPHVGCSSHVA</sequence>
<evidence type="ECO:0000313" key="1">
    <source>
        <dbReference type="EMBL" id="KAK3768724.1"/>
    </source>
</evidence>